<protein>
    <submittedName>
        <fullName evidence="1">Immunity protein Imm1</fullName>
    </submittedName>
</protein>
<reference evidence="2" key="1">
    <citation type="submission" date="2016-10" db="EMBL/GenBank/DDBJ databases">
        <authorList>
            <person name="Varghese N."/>
            <person name="Submissions S."/>
        </authorList>
    </citation>
    <scope>NUCLEOTIDE SEQUENCE [LARGE SCALE GENOMIC DNA]</scope>
    <source>
        <strain evidence="2">IBRC-M 10655</strain>
    </source>
</reference>
<sequence>MHVLTTTAPFGATLRTTDGGGVASELVVGIHDNRGALYYSDDTGSWYTHGPTPDDHGPVYAEVDFPDHSEIPAADIRAALTEYVHKQARPIGVTWKQDPFAG</sequence>
<dbReference type="Proteomes" id="UP000199651">
    <property type="component" value="Unassembled WGS sequence"/>
</dbReference>
<name>A0A1H0QNE2_9PSEU</name>
<evidence type="ECO:0000313" key="2">
    <source>
        <dbReference type="Proteomes" id="UP000199651"/>
    </source>
</evidence>
<evidence type="ECO:0000313" key="1">
    <source>
        <dbReference type="EMBL" id="SDP18883.1"/>
    </source>
</evidence>
<gene>
    <name evidence="1" type="ORF">SAMN05192558_10772</name>
</gene>
<proteinExistence type="predicted"/>
<accession>A0A1H0QNE2</accession>
<dbReference type="InterPro" id="IPR025680">
    <property type="entry name" value="DddI"/>
</dbReference>
<organism evidence="1 2">
    <name type="scientific">Actinokineospora alba</name>
    <dbReference type="NCBI Taxonomy" id="504798"/>
    <lineage>
        <taxon>Bacteria</taxon>
        <taxon>Bacillati</taxon>
        <taxon>Actinomycetota</taxon>
        <taxon>Actinomycetes</taxon>
        <taxon>Pseudonocardiales</taxon>
        <taxon>Pseudonocardiaceae</taxon>
        <taxon>Actinokineospora</taxon>
    </lineage>
</organism>
<dbReference type="Pfam" id="PF14430">
    <property type="entry name" value="Imm1"/>
    <property type="match status" value="1"/>
</dbReference>
<dbReference type="EMBL" id="FNJB01000007">
    <property type="protein sequence ID" value="SDP18883.1"/>
    <property type="molecule type" value="Genomic_DNA"/>
</dbReference>
<keyword evidence="2" id="KW-1185">Reference proteome</keyword>
<dbReference type="AlphaFoldDB" id="A0A1H0QNE2"/>